<dbReference type="SUPFAM" id="SSF160935">
    <property type="entry name" value="VPA0735-like"/>
    <property type="match status" value="1"/>
</dbReference>
<dbReference type="EMBL" id="LTAN01000010">
    <property type="protein sequence ID" value="OBR03022.1"/>
    <property type="molecule type" value="Genomic_DNA"/>
</dbReference>
<comment type="caution">
    <text evidence="4">The sequence shown here is derived from an EMBL/GenBank/DDBJ whole genome shotgun (WGS) entry which is preliminary data.</text>
</comment>
<dbReference type="PANTHER" id="PTHR36509">
    <property type="entry name" value="BLL3101 PROTEIN"/>
    <property type="match status" value="1"/>
</dbReference>
<evidence type="ECO:0000313" key="5">
    <source>
        <dbReference type="Proteomes" id="UP000092177"/>
    </source>
</evidence>
<accession>A0A1B7XTD9</accession>
<gene>
    <name evidence="4" type="ORF">CH63R_14248</name>
</gene>
<organism evidence="4 5">
    <name type="scientific">Colletotrichum higginsianum (strain IMI 349063)</name>
    <name type="common">Crucifer anthracnose fungus</name>
    <dbReference type="NCBI Taxonomy" id="759273"/>
    <lineage>
        <taxon>Eukaryota</taxon>
        <taxon>Fungi</taxon>
        <taxon>Dikarya</taxon>
        <taxon>Ascomycota</taxon>
        <taxon>Pezizomycotina</taxon>
        <taxon>Sordariomycetes</taxon>
        <taxon>Hypocreomycetidae</taxon>
        <taxon>Glomerellales</taxon>
        <taxon>Glomerellaceae</taxon>
        <taxon>Colletotrichum</taxon>
        <taxon>Colletotrichum destructivum species complex</taxon>
    </lineage>
</organism>
<sequence length="485" mass="53276">MQISRFLTKTALAVHLAGGLVAAQNITYLPWPICANETATCAQANVTFAYYYGYPIYQYALAVQRTENPTANTLVHQRNVATAADTWLNKPNVDTLYSRAFLDVSASDLVINIPEIADRYWVWPFYDFYGNNIANLGILSSSPAGEYLVRFDSNNPGLHPSPDTRYQAYVNIPTPYGISATRILVDQNQTDVEAANRIQDELSITPVNRESSRIAPPLNLTMFTDSELVPGSKNTLEEGVLKLLAHLSPYNEPVVAADRGWVSATLQGAGVSNGAFVQPENTNLTAASAAANSSVVQELAIPGYLTSLGNKWVLPDATYLGNFKSAYVTRYLIASTGYLALTREQTVYPQYVPSAVSPVIPFDRALRITFTSRPVMKTFGFWSLTVYDFQAYLVPNDLDRYAVGDRSNFTMMDGSSFSDGGEGPFQVLIQPSNMPPPANWTNNWLPSPADGKGLQLNLRFYGGEDVMSNGVYLYPLVEAIDPITL</sequence>
<name>A0A1B7XTD9_COLHI</name>
<dbReference type="RefSeq" id="XP_018151540.1">
    <property type="nucleotide sequence ID" value="XM_018309222.1"/>
</dbReference>
<evidence type="ECO:0008006" key="6">
    <source>
        <dbReference type="Google" id="ProtNLM"/>
    </source>
</evidence>
<reference evidence="5" key="1">
    <citation type="journal article" date="2017" name="BMC Genomics">
        <title>Gapless genome assembly of Colletotrichum higginsianum reveals chromosome structure and association of transposable elements with secondary metabolite gene clusters.</title>
        <authorList>
            <person name="Dallery J.-F."/>
            <person name="Lapalu N."/>
            <person name="Zampounis A."/>
            <person name="Pigne S."/>
            <person name="Luyten I."/>
            <person name="Amselem J."/>
            <person name="Wittenberg A.H.J."/>
            <person name="Zhou S."/>
            <person name="de Queiroz M.V."/>
            <person name="Robin G.P."/>
            <person name="Auger A."/>
            <person name="Hainaut M."/>
            <person name="Henrissat B."/>
            <person name="Kim K.-T."/>
            <person name="Lee Y.-H."/>
            <person name="Lespinet O."/>
            <person name="Schwartz D.C."/>
            <person name="Thon M.R."/>
            <person name="O'Connell R.J."/>
        </authorList>
    </citation>
    <scope>NUCLEOTIDE SEQUENCE [LARGE SCALE GENOMIC DNA]</scope>
    <source>
        <strain evidence="5">IMI 349063</strain>
    </source>
</reference>
<dbReference type="AlphaFoldDB" id="A0A1B7XTD9"/>
<dbReference type="Proteomes" id="UP000092177">
    <property type="component" value="Chromosome 10"/>
</dbReference>
<dbReference type="InterPro" id="IPR010679">
    <property type="entry name" value="DUF1254"/>
</dbReference>
<evidence type="ECO:0000256" key="1">
    <source>
        <dbReference type="SAM" id="SignalP"/>
    </source>
</evidence>
<evidence type="ECO:0000259" key="2">
    <source>
        <dbReference type="Pfam" id="PF06742"/>
    </source>
</evidence>
<dbReference type="PANTHER" id="PTHR36509:SF2">
    <property type="entry name" value="BLL3101 PROTEIN"/>
    <property type="match status" value="1"/>
</dbReference>
<dbReference type="InterPro" id="IPR037049">
    <property type="entry name" value="DUF1214_C_sf"/>
</dbReference>
<dbReference type="VEuPathDB" id="FungiDB:CH63R_14248"/>
<dbReference type="Pfam" id="PF06742">
    <property type="entry name" value="DUF1214"/>
    <property type="match status" value="1"/>
</dbReference>
<dbReference type="InterPro" id="IPR037050">
    <property type="entry name" value="DUF1254_sf"/>
</dbReference>
<feature type="chain" id="PRO_5008601045" description="DUF1254 domain-containing protein" evidence="1">
    <location>
        <begin position="24"/>
        <end position="485"/>
    </location>
</feature>
<feature type="domain" description="DUF1214" evidence="2">
    <location>
        <begin position="367"/>
        <end position="463"/>
    </location>
</feature>
<dbReference type="Gene3D" id="2.60.120.600">
    <property type="entry name" value="Domain of unknown function DUF1214, C-terminal domain"/>
    <property type="match status" value="1"/>
</dbReference>
<evidence type="ECO:0000313" key="4">
    <source>
        <dbReference type="EMBL" id="OBR03022.1"/>
    </source>
</evidence>
<feature type="domain" description="DUF1254" evidence="3">
    <location>
        <begin position="72"/>
        <end position="206"/>
    </location>
</feature>
<evidence type="ECO:0000259" key="3">
    <source>
        <dbReference type="Pfam" id="PF06863"/>
    </source>
</evidence>
<keyword evidence="1" id="KW-0732">Signal</keyword>
<keyword evidence="5" id="KW-1185">Reference proteome</keyword>
<dbReference type="Pfam" id="PF06863">
    <property type="entry name" value="DUF1254"/>
    <property type="match status" value="1"/>
</dbReference>
<dbReference type="GeneID" id="28873329"/>
<proteinExistence type="predicted"/>
<dbReference type="InterPro" id="IPR010621">
    <property type="entry name" value="DUF1214"/>
</dbReference>
<dbReference type="Gene3D" id="2.60.40.1610">
    <property type="entry name" value="Domain of unknown function DUF1254"/>
    <property type="match status" value="1"/>
</dbReference>
<feature type="signal peptide" evidence="1">
    <location>
        <begin position="1"/>
        <end position="23"/>
    </location>
</feature>
<protein>
    <recommendedName>
        <fullName evidence="6">DUF1254 domain-containing protein</fullName>
    </recommendedName>
</protein>
<dbReference type="KEGG" id="chig:CH63R_14248"/>
<dbReference type="OrthoDB" id="2018906at2759"/>